<dbReference type="EC" id="3.1.-.-" evidence="8 9"/>
<dbReference type="PROSITE" id="PS51193">
    <property type="entry name" value="HELICASE_ATP_BIND_2"/>
    <property type="match status" value="1"/>
</dbReference>
<dbReference type="GO" id="GO:0003887">
    <property type="term" value="F:DNA-directed DNA polymerase activity"/>
    <property type="evidence" value="ECO:0007669"/>
    <property type="project" value="InterPro"/>
</dbReference>
<dbReference type="EMBL" id="LECW02000004">
    <property type="protein sequence ID" value="KRT94888.1"/>
    <property type="molecule type" value="Genomic_DNA"/>
</dbReference>
<evidence type="ECO:0000256" key="5">
    <source>
        <dbReference type="ARBA" id="ARBA00022839"/>
    </source>
</evidence>
<dbReference type="PROSITE" id="PS51194">
    <property type="entry name" value="HELICASE_CTER"/>
    <property type="match status" value="1"/>
</dbReference>
<feature type="short sequence motif" description="DEAH box" evidence="8">
    <location>
        <begin position="461"/>
        <end position="464"/>
    </location>
</feature>
<dbReference type="RefSeq" id="WP_057957430.1">
    <property type="nucleotide sequence ID" value="NZ_CP023481.1"/>
</dbReference>
<dbReference type="InterPro" id="IPR014013">
    <property type="entry name" value="Helic_SF1/SF2_ATP-bd_DinG/Rad3"/>
</dbReference>
<dbReference type="AlphaFoldDB" id="A0A0T6BTC3"/>
<evidence type="ECO:0000256" key="2">
    <source>
        <dbReference type="ARBA" id="ARBA00022722"/>
    </source>
</evidence>
<reference evidence="14 16" key="3">
    <citation type="submission" date="2023-03" db="EMBL/GenBank/DDBJ databases">
        <title>Agriculturally important microbes genome sequencing.</title>
        <authorList>
            <person name="Dunlap C."/>
        </authorList>
    </citation>
    <scope>NUCLEOTIDE SEQUENCE [LARGE SCALE GENOMIC DNA]</scope>
    <source>
        <strain evidence="14 16">CBP-3203</strain>
    </source>
</reference>
<dbReference type="InterPro" id="IPR011545">
    <property type="entry name" value="DEAD/DEAH_box_helicase_dom"/>
</dbReference>
<dbReference type="InterPro" id="IPR006054">
    <property type="entry name" value="DnaQ"/>
</dbReference>
<dbReference type="Pfam" id="PF00270">
    <property type="entry name" value="DEAD"/>
    <property type="match status" value="1"/>
</dbReference>
<dbReference type="SUPFAM" id="SSF53098">
    <property type="entry name" value="Ribonuclease H-like"/>
    <property type="match status" value="1"/>
</dbReference>
<keyword evidence="16" id="KW-1185">Reference proteome</keyword>
<keyword evidence="4 8" id="KW-0378">Hydrolase</keyword>
<evidence type="ECO:0000259" key="11">
    <source>
        <dbReference type="PROSITE" id="PS51193"/>
    </source>
</evidence>
<feature type="domain" description="Helicase ATP-binding" evidence="11">
    <location>
        <begin position="248"/>
        <end position="509"/>
    </location>
</feature>
<keyword evidence="5 8" id="KW-0269">Exonuclease</keyword>
<dbReference type="NCBIfam" id="NF005981">
    <property type="entry name" value="PRK08074.1"/>
    <property type="match status" value="1"/>
</dbReference>
<keyword evidence="2 8" id="KW-0540">Nuclease</keyword>
<comment type="similarity">
    <text evidence="8 9">Belongs to the helicase family. DinG subfamily. Type 2 sub-subfamily.</text>
</comment>
<dbReference type="InterPro" id="IPR012337">
    <property type="entry name" value="RNaseH-like_sf"/>
</dbReference>
<dbReference type="GO" id="GO:0016818">
    <property type="term" value="F:hydrolase activity, acting on acid anhydrides, in phosphorus-containing anhydrides"/>
    <property type="evidence" value="ECO:0007669"/>
    <property type="project" value="InterPro"/>
</dbReference>
<evidence type="ECO:0000256" key="10">
    <source>
        <dbReference type="SAM" id="MobiDB-lite"/>
    </source>
</evidence>
<evidence type="ECO:0000256" key="1">
    <source>
        <dbReference type="ARBA" id="ARBA00001966"/>
    </source>
</evidence>
<dbReference type="Pfam" id="PF13307">
    <property type="entry name" value="Helicase_C_2"/>
    <property type="match status" value="1"/>
</dbReference>
<evidence type="ECO:0000313" key="14">
    <source>
        <dbReference type="EMBL" id="MEC0484648.1"/>
    </source>
</evidence>
<keyword evidence="14" id="KW-0347">Helicase</keyword>
<dbReference type="NCBIfam" id="TIGR00573">
    <property type="entry name" value="dnaq"/>
    <property type="match status" value="1"/>
</dbReference>
<evidence type="ECO:0000256" key="6">
    <source>
        <dbReference type="ARBA" id="ARBA00022840"/>
    </source>
</evidence>
<comment type="cofactor">
    <cofactor evidence="1">
        <name>[4Fe-4S] cluster</name>
        <dbReference type="ChEBI" id="CHEBI:49883"/>
    </cofactor>
</comment>
<organism evidence="13 15">
    <name type="scientific">Bacillus glycinifermentans</name>
    <dbReference type="NCBI Taxonomy" id="1664069"/>
    <lineage>
        <taxon>Bacteria</taxon>
        <taxon>Bacillati</taxon>
        <taxon>Bacillota</taxon>
        <taxon>Bacilli</taxon>
        <taxon>Bacillales</taxon>
        <taxon>Bacillaceae</taxon>
        <taxon>Bacillus</taxon>
    </lineage>
</organism>
<dbReference type="InterPro" id="IPR006310">
    <property type="entry name" value="DinG"/>
</dbReference>
<dbReference type="GO" id="GO:0008408">
    <property type="term" value="F:3'-5' exonuclease activity"/>
    <property type="evidence" value="ECO:0007669"/>
    <property type="project" value="UniProtKB-UniRule"/>
</dbReference>
<comment type="catalytic activity">
    <reaction evidence="7">
        <text>ATP + H2O = ADP + phosphate + H(+)</text>
        <dbReference type="Rhea" id="RHEA:13065"/>
        <dbReference type="ChEBI" id="CHEBI:15377"/>
        <dbReference type="ChEBI" id="CHEBI:15378"/>
        <dbReference type="ChEBI" id="CHEBI:30616"/>
        <dbReference type="ChEBI" id="CHEBI:43474"/>
        <dbReference type="ChEBI" id="CHEBI:456216"/>
        <dbReference type="EC" id="5.6.2.3"/>
    </reaction>
</comment>
<keyword evidence="6 8" id="KW-0067">ATP-binding</keyword>
<dbReference type="HAMAP" id="MF_02206">
    <property type="entry name" value="DinG_exonucl"/>
    <property type="match status" value="1"/>
</dbReference>
<feature type="domain" description="Helicase C-terminal" evidence="12">
    <location>
        <begin position="740"/>
        <end position="918"/>
    </location>
</feature>
<evidence type="ECO:0000256" key="4">
    <source>
        <dbReference type="ARBA" id="ARBA00022801"/>
    </source>
</evidence>
<protein>
    <recommendedName>
        <fullName evidence="8 9">3'-5' exonuclease DinG</fullName>
        <ecNumber evidence="8 9">3.1.-.-</ecNumber>
    </recommendedName>
</protein>
<proteinExistence type="inferred from homology"/>
<evidence type="ECO:0000256" key="7">
    <source>
        <dbReference type="ARBA" id="ARBA00048954"/>
    </source>
</evidence>
<evidence type="ECO:0000313" key="15">
    <source>
        <dbReference type="Proteomes" id="UP000036168"/>
    </source>
</evidence>
<dbReference type="Pfam" id="PF00929">
    <property type="entry name" value="RNase_T"/>
    <property type="match status" value="1"/>
</dbReference>
<evidence type="ECO:0000313" key="13">
    <source>
        <dbReference type="EMBL" id="KRT94888.1"/>
    </source>
</evidence>
<dbReference type="STRING" id="1664069.BGLY_2649"/>
<dbReference type="InterPro" id="IPR001650">
    <property type="entry name" value="Helicase_C-like"/>
</dbReference>
<dbReference type="SMART" id="SM00479">
    <property type="entry name" value="EXOIII"/>
    <property type="match status" value="1"/>
</dbReference>
<dbReference type="PANTHER" id="PTHR11472:SF34">
    <property type="entry name" value="REGULATOR OF TELOMERE ELONGATION HELICASE 1"/>
    <property type="match status" value="1"/>
</dbReference>
<dbReference type="InterPro" id="IPR036397">
    <property type="entry name" value="RNaseH_sf"/>
</dbReference>
<dbReference type="Gene3D" id="3.30.420.10">
    <property type="entry name" value="Ribonuclease H-like superfamily/Ribonuclease H"/>
    <property type="match status" value="1"/>
</dbReference>
<accession>A0A0T6BTC3</accession>
<dbReference type="EMBL" id="JARRTL010000008">
    <property type="protein sequence ID" value="MEC0484648.1"/>
    <property type="molecule type" value="Genomic_DNA"/>
</dbReference>
<dbReference type="SUPFAM" id="SSF52540">
    <property type="entry name" value="P-loop containing nucleoside triphosphate hydrolases"/>
    <property type="match status" value="1"/>
</dbReference>
<dbReference type="PANTHER" id="PTHR11472">
    <property type="entry name" value="DNA REPAIR DEAD HELICASE RAD3/XP-D SUBFAMILY MEMBER"/>
    <property type="match status" value="1"/>
</dbReference>
<dbReference type="GO" id="GO:0006260">
    <property type="term" value="P:DNA replication"/>
    <property type="evidence" value="ECO:0007669"/>
    <property type="project" value="InterPro"/>
</dbReference>
<evidence type="ECO:0000256" key="9">
    <source>
        <dbReference type="RuleBase" id="RU364106"/>
    </source>
</evidence>
<dbReference type="Proteomes" id="UP000036168">
    <property type="component" value="Unassembled WGS sequence"/>
</dbReference>
<dbReference type="NCBIfam" id="TIGR01407">
    <property type="entry name" value="dinG_rel"/>
    <property type="match status" value="1"/>
</dbReference>
<comment type="function">
    <text evidence="8 9">3'-5' exonuclease.</text>
</comment>
<reference evidence="13 15" key="1">
    <citation type="journal article" date="2015" name="Int. J. Syst. Evol. Microbiol.">
        <title>Bacillus glycinifermentans sp. nov., isolated from fermented soybean paste.</title>
        <authorList>
            <person name="Kim S.J."/>
            <person name="Dunlap C.A."/>
            <person name="Kwon S.W."/>
            <person name="Rooney A.P."/>
        </authorList>
    </citation>
    <scope>NUCLEOTIDE SEQUENCE [LARGE SCALE GENOMIC DNA]</scope>
    <source>
        <strain evidence="13 15">GO-13</strain>
    </source>
</reference>
<dbReference type="GO" id="GO:0043139">
    <property type="term" value="F:5'-3' DNA helicase activity"/>
    <property type="evidence" value="ECO:0007669"/>
    <property type="project" value="UniProtKB-EC"/>
</dbReference>
<keyword evidence="3 8" id="KW-0547">Nucleotide-binding</keyword>
<dbReference type="InterPro" id="IPR006555">
    <property type="entry name" value="ATP-dep_Helicase_C"/>
</dbReference>
<dbReference type="InterPro" id="IPR027417">
    <property type="entry name" value="P-loop_NTPase"/>
</dbReference>
<dbReference type="GO" id="GO:0003677">
    <property type="term" value="F:DNA binding"/>
    <property type="evidence" value="ECO:0007669"/>
    <property type="project" value="InterPro"/>
</dbReference>
<dbReference type="CDD" id="cd06127">
    <property type="entry name" value="DEDDh"/>
    <property type="match status" value="1"/>
</dbReference>
<comment type="caution">
    <text evidence="13">The sequence shown here is derived from an EMBL/GenBank/DDBJ whole genome shotgun (WGS) entry which is preliminary data.</text>
</comment>
<gene>
    <name evidence="8 9 14" type="primary">dinG</name>
    <name evidence="13" type="ORF">AB447_210120</name>
    <name evidence="14" type="ORF">P8828_07265</name>
</gene>
<dbReference type="GO" id="GO:0005524">
    <property type="term" value="F:ATP binding"/>
    <property type="evidence" value="ECO:0007669"/>
    <property type="project" value="UniProtKB-UniRule"/>
</dbReference>
<dbReference type="InterPro" id="IPR013520">
    <property type="entry name" value="Ribonucl_H"/>
</dbReference>
<evidence type="ECO:0000313" key="16">
    <source>
        <dbReference type="Proteomes" id="UP001341297"/>
    </source>
</evidence>
<feature type="region of interest" description="Disordered" evidence="10">
    <location>
        <begin position="225"/>
        <end position="255"/>
    </location>
</feature>
<dbReference type="SMART" id="SM00487">
    <property type="entry name" value="DEXDc"/>
    <property type="match status" value="1"/>
</dbReference>
<dbReference type="SMART" id="SM00491">
    <property type="entry name" value="HELICc2"/>
    <property type="match status" value="1"/>
</dbReference>
<sequence>MNNQRYVVIDVETTGNSPKKGDKIIQIAAVVIENGQITERFSKYVNPNQLIPAFIEQLTGITNEMVENEEPFSAIAGDIFELLNESCFIAHNIHFDLGFVKHELKQAGYGGLECNVLDTVELARIAYPRFDGYKLTELSEELKLEHENPHRADSDAEVTAMIFLHMMDRFKRLPLPVLKGIRRLSWHLISDAQELFDGLIVEKDGRAELEEGYIKVGSFVIKAPETAPEEPEKETFPPRETHIWEDGSGLSSLPRFEKREGQTKMMKEVWTAFTNHEHALIEAATGIGKTLGYLVPAAVYAKQTEKPVVISTYTTLLQQQILQHDIPLMQQAVPFSVKAAVLKGRSHYLCIHKFEQILQEDDDNYDAVLAKAQILVWLTDTQTGDLSEINLPSGGKLLWERIALDDRSYEKTRPFKELCFYERAKREADNADLIITNHALLLTDEINRRIHTAHADTFVIDEAHHFERAAGEQFGARADYVSLHKQLMRLGTLKQRGLLKKAERLFRSFDISSETFFQIDEWLGRLIEESDMFFTSVHAFVKRRKPKKDVNRLLYKVGSGGENRAWSRLEEGARRLCAMLYDMHQLFLDQKEQLSGKRASFTSRQAFLLEEYQSCMAYLEEYGNKLRRLLFEHADDEVVWIEIDAKGAKNAAAFYAQPPDAGELLADRFFTRKRSVVLTSATLVVENSFSYMIKKLGLSDFYPRTLQIESPFSYDKRMKIMIPTDISPITNDHPEDYTADVARYITALSQQPNAKVLVLFTSHDMLRDVYQLLKDDDDLQCQLLAQGISGGSPVKIMKSFKSCQQAVLLGTNHFWEGVDFPGDELTTLVIARLPFKPPDHPVESAKCERAKQKGESPFQAVSLPEAVLTFRQGIGRLLRSREDSGMVVILDRRIRTSSYGRVFMKALPPASVEEPDLSGLKAYISRL</sequence>
<dbReference type="FunFam" id="3.30.420.10:FF:000045">
    <property type="entry name" value="3'-5' exonuclease DinG"/>
    <property type="match status" value="1"/>
</dbReference>
<dbReference type="InterPro" id="IPR014001">
    <property type="entry name" value="Helicase_ATP-bd"/>
</dbReference>
<dbReference type="InterPro" id="IPR045028">
    <property type="entry name" value="DinG/Rad3-like"/>
</dbReference>
<dbReference type="Proteomes" id="UP001341297">
    <property type="component" value="Unassembled WGS sequence"/>
</dbReference>
<name>A0A0T6BTC3_9BACI</name>
<evidence type="ECO:0000259" key="12">
    <source>
        <dbReference type="PROSITE" id="PS51194"/>
    </source>
</evidence>
<evidence type="ECO:0000256" key="8">
    <source>
        <dbReference type="HAMAP-Rule" id="MF_02206"/>
    </source>
</evidence>
<dbReference type="Gene3D" id="3.40.50.300">
    <property type="entry name" value="P-loop containing nucleotide triphosphate hydrolases"/>
    <property type="match status" value="2"/>
</dbReference>
<evidence type="ECO:0000256" key="3">
    <source>
        <dbReference type="ARBA" id="ARBA00022741"/>
    </source>
</evidence>
<feature type="binding site" evidence="8">
    <location>
        <begin position="283"/>
        <end position="290"/>
    </location>
    <ligand>
        <name>ATP</name>
        <dbReference type="ChEBI" id="CHEBI:30616"/>
    </ligand>
</feature>
<feature type="compositionally biased region" description="Basic and acidic residues" evidence="10">
    <location>
        <begin position="233"/>
        <end position="245"/>
    </location>
</feature>
<dbReference type="OrthoDB" id="9803913at2"/>
<reference evidence="13" key="2">
    <citation type="submission" date="2015-10" db="EMBL/GenBank/DDBJ databases">
        <authorList>
            <person name="Gilbert D.G."/>
        </authorList>
    </citation>
    <scope>NUCLEOTIDE SEQUENCE</scope>
    <source>
        <strain evidence="13">GO-13</strain>
    </source>
</reference>